<dbReference type="KEGG" id="sur:STAUR_2475"/>
<dbReference type="EMBL" id="AAMD01000215">
    <property type="protein sequence ID" value="EAU62672.1"/>
    <property type="molecule type" value="Genomic_DNA"/>
</dbReference>
<organism evidence="3 5">
    <name type="scientific">Stigmatella aurantiaca (strain DW4/3-1)</name>
    <dbReference type="NCBI Taxonomy" id="378806"/>
    <lineage>
        <taxon>Bacteria</taxon>
        <taxon>Pseudomonadati</taxon>
        <taxon>Myxococcota</taxon>
        <taxon>Myxococcia</taxon>
        <taxon>Myxococcales</taxon>
        <taxon>Cystobacterineae</taxon>
        <taxon>Archangiaceae</taxon>
        <taxon>Stigmatella</taxon>
    </lineage>
</organism>
<sequence>MRGWPRRASPLRPRGVEAQAARAKSAKPLPRTPWEGGQGRRVLQGAARLLHPLGSLLGRPPSAALLGISAPALTLRMAAIPPIRRSRAERRATCLWSLRREQRGGPYDGERECPLPRGSQEHRPRGRAVGCHLARLRPALAAPSDRAGRWPSLRGPALPDLRPGCGPELEGAVERILALGSRPQSSGLDSAQPTWVSSLVPIIENRLDDTALYLASTPGNPVDGLVAARLAENEDGPYIEREDAFIRDATSCSWKCRHVVGVKALDLQSLVKVPITQ</sequence>
<evidence type="ECO:0000313" key="4">
    <source>
        <dbReference type="Proteomes" id="UP000001351"/>
    </source>
</evidence>
<feature type="compositionally biased region" description="Basic and acidic residues" evidence="1">
    <location>
        <begin position="106"/>
        <end position="123"/>
    </location>
</feature>
<dbReference type="EMBL" id="CP002271">
    <property type="protein sequence ID" value="ADO70279.1"/>
    <property type="molecule type" value="Genomic_DNA"/>
</dbReference>
<dbReference type="HOGENOM" id="CLU_1004396_0_0_7"/>
<gene>
    <name evidence="2" type="ordered locus">STAUR_2475</name>
    <name evidence="3" type="ORF">STIAU_1376</name>
</gene>
<accession>Q08QB3</accession>
<proteinExistence type="predicted"/>
<name>Q08QB3_STIAD</name>
<dbReference type="Proteomes" id="UP000032702">
    <property type="component" value="Unassembled WGS sequence"/>
</dbReference>
<feature type="region of interest" description="Disordered" evidence="1">
    <location>
        <begin position="106"/>
        <end position="126"/>
    </location>
</feature>
<evidence type="ECO:0000256" key="1">
    <source>
        <dbReference type="SAM" id="MobiDB-lite"/>
    </source>
</evidence>
<reference evidence="3 5" key="1">
    <citation type="submission" date="2006-04" db="EMBL/GenBank/DDBJ databases">
        <authorList>
            <person name="Nierman W.C."/>
        </authorList>
    </citation>
    <scope>NUCLEOTIDE SEQUENCE [LARGE SCALE GENOMIC DNA]</scope>
    <source>
        <strain evidence="3 5">DW4/3-1</strain>
    </source>
</reference>
<reference evidence="2 4" key="2">
    <citation type="journal article" date="2011" name="Mol. Biol. Evol.">
        <title>Comparative genomic analysis of fruiting body formation in Myxococcales.</title>
        <authorList>
            <person name="Huntley S."/>
            <person name="Hamann N."/>
            <person name="Wegener-Feldbrugge S."/>
            <person name="Treuner-Lange A."/>
            <person name="Kube M."/>
            <person name="Reinhardt R."/>
            <person name="Klages S."/>
            <person name="Muller R."/>
            <person name="Ronning C.M."/>
            <person name="Nierman W.C."/>
            <person name="Sogaard-Andersen L."/>
        </authorList>
    </citation>
    <scope>NUCLEOTIDE SEQUENCE [LARGE SCALE GENOMIC DNA]</scope>
    <source>
        <strain evidence="2 4">DW4/3-1</strain>
    </source>
</reference>
<feature type="region of interest" description="Disordered" evidence="1">
    <location>
        <begin position="1"/>
        <end position="38"/>
    </location>
</feature>
<dbReference type="OrthoDB" id="10017195at2"/>
<protein>
    <submittedName>
        <fullName evidence="3">Uncharacterized protein</fullName>
    </submittedName>
</protein>
<keyword evidence="4" id="KW-1185">Reference proteome</keyword>
<evidence type="ECO:0000313" key="5">
    <source>
        <dbReference type="Proteomes" id="UP000032702"/>
    </source>
</evidence>
<evidence type="ECO:0000313" key="2">
    <source>
        <dbReference type="EMBL" id="ADO70279.1"/>
    </source>
</evidence>
<dbReference type="STRING" id="378806.STAUR_2475"/>
<evidence type="ECO:0000313" key="3">
    <source>
        <dbReference type="EMBL" id="EAU62672.1"/>
    </source>
</evidence>
<dbReference type="AlphaFoldDB" id="Q08QB3"/>
<dbReference type="Proteomes" id="UP000001351">
    <property type="component" value="Chromosome"/>
</dbReference>